<dbReference type="GeneID" id="36579304"/>
<reference evidence="2 3" key="1">
    <citation type="submission" date="2016-04" db="EMBL/GenBank/DDBJ databases">
        <title>A degradative enzymes factory behind the ericoid mycorrhizal symbiosis.</title>
        <authorList>
            <consortium name="DOE Joint Genome Institute"/>
            <person name="Martino E."/>
            <person name="Morin E."/>
            <person name="Grelet G."/>
            <person name="Kuo A."/>
            <person name="Kohler A."/>
            <person name="Daghino S."/>
            <person name="Barry K."/>
            <person name="Choi C."/>
            <person name="Cichocki N."/>
            <person name="Clum A."/>
            <person name="Copeland A."/>
            <person name="Hainaut M."/>
            <person name="Haridas S."/>
            <person name="Labutti K."/>
            <person name="Lindquist E."/>
            <person name="Lipzen A."/>
            <person name="Khouja H.-R."/>
            <person name="Murat C."/>
            <person name="Ohm R."/>
            <person name="Olson A."/>
            <person name="Spatafora J."/>
            <person name="Veneault-Fourrey C."/>
            <person name="Henrissat B."/>
            <person name="Grigoriev I."/>
            <person name="Martin F."/>
            <person name="Perotto S."/>
        </authorList>
    </citation>
    <scope>NUCLEOTIDE SEQUENCE [LARGE SCALE GENOMIC DNA]</scope>
    <source>
        <strain evidence="2 3">E</strain>
    </source>
</reference>
<organism evidence="2 3">
    <name type="scientific">Hyaloscypha bicolor E</name>
    <dbReference type="NCBI Taxonomy" id="1095630"/>
    <lineage>
        <taxon>Eukaryota</taxon>
        <taxon>Fungi</taxon>
        <taxon>Dikarya</taxon>
        <taxon>Ascomycota</taxon>
        <taxon>Pezizomycotina</taxon>
        <taxon>Leotiomycetes</taxon>
        <taxon>Helotiales</taxon>
        <taxon>Hyaloscyphaceae</taxon>
        <taxon>Hyaloscypha</taxon>
        <taxon>Hyaloscypha bicolor</taxon>
    </lineage>
</organism>
<accession>A0A2J6SKW6</accession>
<evidence type="ECO:0000313" key="2">
    <source>
        <dbReference type="EMBL" id="PMD51397.1"/>
    </source>
</evidence>
<keyword evidence="3" id="KW-1185">Reference proteome</keyword>
<dbReference type="RefSeq" id="XP_024728301.1">
    <property type="nucleotide sequence ID" value="XM_024871222.1"/>
</dbReference>
<dbReference type="InParanoid" id="A0A2J6SKW6"/>
<evidence type="ECO:0000313" key="3">
    <source>
        <dbReference type="Proteomes" id="UP000235371"/>
    </source>
</evidence>
<dbReference type="EMBL" id="KZ613912">
    <property type="protein sequence ID" value="PMD51397.1"/>
    <property type="molecule type" value="Genomic_DNA"/>
</dbReference>
<feature type="region of interest" description="Disordered" evidence="1">
    <location>
        <begin position="59"/>
        <end position="104"/>
    </location>
</feature>
<gene>
    <name evidence="2" type="ORF">K444DRAFT_231127</name>
</gene>
<sequence length="104" mass="11243">MPIKKTPNAVLLQFSFPKTANRSATFTCSGNSPASRSSIFSRSAASIPSSSHIFMASPCRPQAASHLGDSTRKKRVESVKRKASRAWSANGMRQDAEEAMETLP</sequence>
<proteinExistence type="predicted"/>
<dbReference type="AlphaFoldDB" id="A0A2J6SKW6"/>
<evidence type="ECO:0000256" key="1">
    <source>
        <dbReference type="SAM" id="MobiDB-lite"/>
    </source>
</evidence>
<name>A0A2J6SKW6_9HELO</name>
<protein>
    <submittedName>
        <fullName evidence="2">Uncharacterized protein</fullName>
    </submittedName>
</protein>
<dbReference type="Proteomes" id="UP000235371">
    <property type="component" value="Unassembled WGS sequence"/>
</dbReference>